<evidence type="ECO:0000259" key="9">
    <source>
        <dbReference type="PROSITE" id="PS50928"/>
    </source>
</evidence>
<evidence type="ECO:0000256" key="4">
    <source>
        <dbReference type="ARBA" id="ARBA00022519"/>
    </source>
</evidence>
<evidence type="ECO:0000256" key="8">
    <source>
        <dbReference type="SAM" id="Phobius"/>
    </source>
</evidence>
<keyword evidence="4" id="KW-0997">Cell inner membrane</keyword>
<keyword evidence="6 8" id="KW-1133">Transmembrane helix</keyword>
<feature type="non-terminal residue" evidence="10">
    <location>
        <position position="1"/>
    </location>
</feature>
<dbReference type="InterPro" id="IPR035906">
    <property type="entry name" value="MetI-like_sf"/>
</dbReference>
<feature type="domain" description="ABC transmembrane type-1" evidence="9">
    <location>
        <begin position="1"/>
        <end position="186"/>
    </location>
</feature>
<dbReference type="InterPro" id="IPR043429">
    <property type="entry name" value="ArtM/GltK/GlnP/TcyL/YhdX-like"/>
</dbReference>
<name>A0A382M3Q7_9ZZZZ</name>
<reference evidence="10" key="1">
    <citation type="submission" date="2018-05" db="EMBL/GenBank/DDBJ databases">
        <authorList>
            <person name="Lanie J.A."/>
            <person name="Ng W.-L."/>
            <person name="Kazmierczak K.M."/>
            <person name="Andrzejewski T.M."/>
            <person name="Davidsen T.M."/>
            <person name="Wayne K.J."/>
            <person name="Tettelin H."/>
            <person name="Glass J.I."/>
            <person name="Rusch D."/>
            <person name="Podicherti R."/>
            <person name="Tsui H.-C.T."/>
            <person name="Winkler M.E."/>
        </authorList>
    </citation>
    <scope>NUCLEOTIDE SEQUENCE</scope>
</reference>
<sequence>VLGFVLALPIALLGTSRYPWIRLFPKAYIYFFRGTPLLVQMFMIYHGMGQFELVRESVIWIVFKEAYWCALIAFALNTAGYTAEILRGTIEQTPYGEIEAARACGMSKSTLYRRIILPGTFRRALPAYGNEVIFMLHGSALAGVVTIVDLFGAAKIVNSRHFVPFESFITAGFFYLCLTFIIVSLFKKLEFRWYAHLRPREV</sequence>
<protein>
    <recommendedName>
        <fullName evidence="9">ABC transmembrane type-1 domain-containing protein</fullName>
    </recommendedName>
</protein>
<dbReference type="AlphaFoldDB" id="A0A382M3Q7"/>
<gene>
    <name evidence="10" type="ORF">METZ01_LOCUS296508</name>
</gene>
<evidence type="ECO:0000256" key="7">
    <source>
        <dbReference type="ARBA" id="ARBA00023136"/>
    </source>
</evidence>
<dbReference type="Gene3D" id="1.10.3720.10">
    <property type="entry name" value="MetI-like"/>
    <property type="match status" value="1"/>
</dbReference>
<dbReference type="GO" id="GO:0022857">
    <property type="term" value="F:transmembrane transporter activity"/>
    <property type="evidence" value="ECO:0007669"/>
    <property type="project" value="InterPro"/>
</dbReference>
<dbReference type="PANTHER" id="PTHR30614">
    <property type="entry name" value="MEMBRANE COMPONENT OF AMINO ACID ABC TRANSPORTER"/>
    <property type="match status" value="1"/>
</dbReference>
<dbReference type="EMBL" id="UINC01091129">
    <property type="protein sequence ID" value="SVC43654.1"/>
    <property type="molecule type" value="Genomic_DNA"/>
</dbReference>
<dbReference type="GO" id="GO:0043190">
    <property type="term" value="C:ATP-binding cassette (ABC) transporter complex"/>
    <property type="evidence" value="ECO:0007669"/>
    <property type="project" value="InterPro"/>
</dbReference>
<dbReference type="InterPro" id="IPR010065">
    <property type="entry name" value="AA_ABC_transptr_permease_3TM"/>
</dbReference>
<dbReference type="InterPro" id="IPR000515">
    <property type="entry name" value="MetI-like"/>
</dbReference>
<accession>A0A382M3Q7</accession>
<dbReference type="NCBIfam" id="TIGR01726">
    <property type="entry name" value="HEQRo_perm_3TM"/>
    <property type="match status" value="1"/>
</dbReference>
<keyword evidence="2" id="KW-0813">Transport</keyword>
<proteinExistence type="predicted"/>
<evidence type="ECO:0000313" key="10">
    <source>
        <dbReference type="EMBL" id="SVC43654.1"/>
    </source>
</evidence>
<comment type="subcellular location">
    <subcellularLocation>
        <location evidence="1">Cell membrane</location>
        <topology evidence="1">Multi-pass membrane protein</topology>
    </subcellularLocation>
</comment>
<feature type="transmembrane region" description="Helical" evidence="8">
    <location>
        <begin position="132"/>
        <end position="153"/>
    </location>
</feature>
<dbReference type="SUPFAM" id="SSF161098">
    <property type="entry name" value="MetI-like"/>
    <property type="match status" value="1"/>
</dbReference>
<evidence type="ECO:0000256" key="3">
    <source>
        <dbReference type="ARBA" id="ARBA00022475"/>
    </source>
</evidence>
<keyword evidence="3" id="KW-1003">Cell membrane</keyword>
<evidence type="ECO:0000256" key="2">
    <source>
        <dbReference type="ARBA" id="ARBA00022448"/>
    </source>
</evidence>
<keyword evidence="7 8" id="KW-0472">Membrane</keyword>
<feature type="transmembrane region" description="Helical" evidence="8">
    <location>
        <begin position="27"/>
        <end position="45"/>
    </location>
</feature>
<evidence type="ECO:0000256" key="1">
    <source>
        <dbReference type="ARBA" id="ARBA00004651"/>
    </source>
</evidence>
<dbReference type="Pfam" id="PF00528">
    <property type="entry name" value="BPD_transp_1"/>
    <property type="match status" value="1"/>
</dbReference>
<dbReference type="PROSITE" id="PS50928">
    <property type="entry name" value="ABC_TM1"/>
    <property type="match status" value="1"/>
</dbReference>
<keyword evidence="5 8" id="KW-0812">Transmembrane</keyword>
<dbReference type="CDD" id="cd06261">
    <property type="entry name" value="TM_PBP2"/>
    <property type="match status" value="1"/>
</dbReference>
<organism evidence="10">
    <name type="scientific">marine metagenome</name>
    <dbReference type="NCBI Taxonomy" id="408172"/>
    <lineage>
        <taxon>unclassified sequences</taxon>
        <taxon>metagenomes</taxon>
        <taxon>ecological metagenomes</taxon>
    </lineage>
</organism>
<dbReference type="GO" id="GO:0006865">
    <property type="term" value="P:amino acid transport"/>
    <property type="evidence" value="ECO:0007669"/>
    <property type="project" value="TreeGrafter"/>
</dbReference>
<dbReference type="PANTHER" id="PTHR30614:SF10">
    <property type="entry name" value="ARGININE ABC TRANSPORTER PERMEASE PROTEIN ARTM"/>
    <property type="match status" value="1"/>
</dbReference>
<evidence type="ECO:0000256" key="5">
    <source>
        <dbReference type="ARBA" id="ARBA00022692"/>
    </source>
</evidence>
<feature type="transmembrane region" description="Helical" evidence="8">
    <location>
        <begin position="57"/>
        <end position="76"/>
    </location>
</feature>
<evidence type="ECO:0000256" key="6">
    <source>
        <dbReference type="ARBA" id="ARBA00022989"/>
    </source>
</evidence>
<feature type="transmembrane region" description="Helical" evidence="8">
    <location>
        <begin position="165"/>
        <end position="186"/>
    </location>
</feature>